<keyword evidence="6" id="KW-0963">Cytoplasm</keyword>
<comment type="caution">
    <text evidence="8">The sequence shown here is derived from an EMBL/GenBank/DDBJ whole genome shotgun (WGS) entry which is preliminary data.</text>
</comment>
<keyword evidence="2 6" id="KW-0808">Transferase</keyword>
<dbReference type="NCBIfam" id="TIGR00152">
    <property type="entry name" value="dephospho-CoA kinase"/>
    <property type="match status" value="1"/>
</dbReference>
<keyword evidence="4 6" id="KW-0067">ATP-binding</keyword>
<comment type="pathway">
    <text evidence="6">Cofactor biosynthesis; coenzyme A biosynthesis; CoA from (R)-pantothenate: step 5/5.</text>
</comment>
<feature type="binding site" evidence="6">
    <location>
        <begin position="15"/>
        <end position="20"/>
    </location>
    <ligand>
        <name>ATP</name>
        <dbReference type="ChEBI" id="CHEBI:30616"/>
    </ligand>
</feature>
<evidence type="ECO:0000313" key="9">
    <source>
        <dbReference type="Proteomes" id="UP000650616"/>
    </source>
</evidence>
<comment type="catalytic activity">
    <reaction evidence="6">
        <text>3'-dephospho-CoA + ATP = ADP + CoA + H(+)</text>
        <dbReference type="Rhea" id="RHEA:18245"/>
        <dbReference type="ChEBI" id="CHEBI:15378"/>
        <dbReference type="ChEBI" id="CHEBI:30616"/>
        <dbReference type="ChEBI" id="CHEBI:57287"/>
        <dbReference type="ChEBI" id="CHEBI:57328"/>
        <dbReference type="ChEBI" id="CHEBI:456216"/>
        <dbReference type="EC" id="2.7.1.24"/>
    </reaction>
</comment>
<comment type="similarity">
    <text evidence="1 6">Belongs to the CoaE family.</text>
</comment>
<dbReference type="AlphaFoldDB" id="A0AAW3ZVY3"/>
<sequence>MRKFKKGIVVTGSIGSGKSTVCTLLKLHGYSVIDADEIAHEVLQSLADEISIKFKDVVKNGKVDRKKLGEIVFADKDKLSWLEELLHPKIRDEIYAKCEILEDKNIFYFVDIPLYFERKGVYECFEKVVVVYASKKELIKRVMKRNELDSKAAKSRVNLQIDIEEKRKMANFIIDNSSDLLNLEASVNKFLNDLKGKANVG</sequence>
<reference evidence="8 9" key="1">
    <citation type="submission" date="2015-08" db="EMBL/GenBank/DDBJ databases">
        <title>Comparative genomics of the Campylobacter concisus group.</title>
        <authorList>
            <person name="Yee E."/>
            <person name="Chapman M.H."/>
            <person name="Huynh S."/>
            <person name="Bono J.L."/>
            <person name="On S.L."/>
            <person name="St Leger J."/>
            <person name="Foster G."/>
            <person name="Parker C.T."/>
            <person name="Miller W.G."/>
        </authorList>
    </citation>
    <scope>NUCLEOTIDE SEQUENCE [LARGE SCALE GENOMIC DNA]</scope>
    <source>
        <strain evidence="8 9">RM9337</strain>
    </source>
</reference>
<dbReference type="InterPro" id="IPR001977">
    <property type="entry name" value="Depp_CoAkinase"/>
</dbReference>
<dbReference type="InterPro" id="IPR027417">
    <property type="entry name" value="P-loop_NTPase"/>
</dbReference>
<dbReference type="HAMAP" id="MF_00376">
    <property type="entry name" value="Dephospho_CoA_kinase"/>
    <property type="match status" value="1"/>
</dbReference>
<dbReference type="SUPFAM" id="SSF52540">
    <property type="entry name" value="P-loop containing nucleoside triphosphate hydrolases"/>
    <property type="match status" value="1"/>
</dbReference>
<dbReference type="PANTHER" id="PTHR10695:SF46">
    <property type="entry name" value="BIFUNCTIONAL COENZYME A SYNTHASE-RELATED"/>
    <property type="match status" value="1"/>
</dbReference>
<dbReference type="Gene3D" id="3.40.50.300">
    <property type="entry name" value="P-loop containing nucleotide triphosphate hydrolases"/>
    <property type="match status" value="1"/>
</dbReference>
<dbReference type="GO" id="GO:0004140">
    <property type="term" value="F:dephospho-CoA kinase activity"/>
    <property type="evidence" value="ECO:0007669"/>
    <property type="project" value="UniProtKB-UniRule"/>
</dbReference>
<dbReference type="Pfam" id="PF01121">
    <property type="entry name" value="CoaE"/>
    <property type="match status" value="1"/>
</dbReference>
<gene>
    <name evidence="6" type="primary">coaE</name>
    <name evidence="8" type="ORF">CCAL9337_01365</name>
</gene>
<keyword evidence="6 8" id="KW-0418">Kinase</keyword>
<evidence type="ECO:0000256" key="2">
    <source>
        <dbReference type="ARBA" id="ARBA00022679"/>
    </source>
</evidence>
<dbReference type="RefSeq" id="WP_170015285.1">
    <property type="nucleotide sequence ID" value="NZ_CP012545.1"/>
</dbReference>
<dbReference type="GO" id="GO:0005737">
    <property type="term" value="C:cytoplasm"/>
    <property type="evidence" value="ECO:0007669"/>
    <property type="project" value="UniProtKB-SubCell"/>
</dbReference>
<dbReference type="EMBL" id="LIWG01000001">
    <property type="protein sequence ID" value="MBE3607383.1"/>
    <property type="molecule type" value="Genomic_DNA"/>
</dbReference>
<evidence type="ECO:0000256" key="1">
    <source>
        <dbReference type="ARBA" id="ARBA00009018"/>
    </source>
</evidence>
<comment type="function">
    <text evidence="6">Catalyzes the phosphorylation of the 3'-hydroxyl group of dephosphocoenzyme A to form coenzyme A.</text>
</comment>
<accession>A0AAW3ZVY3</accession>
<comment type="subcellular location">
    <subcellularLocation>
        <location evidence="6">Cytoplasm</location>
    </subcellularLocation>
</comment>
<dbReference type="EC" id="2.7.1.24" evidence="6 7"/>
<name>A0AAW3ZVY3_9BACT</name>
<dbReference type="GO" id="GO:0015937">
    <property type="term" value="P:coenzyme A biosynthetic process"/>
    <property type="evidence" value="ECO:0007669"/>
    <property type="project" value="UniProtKB-UniRule"/>
</dbReference>
<evidence type="ECO:0000313" key="8">
    <source>
        <dbReference type="EMBL" id="MBE3607383.1"/>
    </source>
</evidence>
<dbReference type="CDD" id="cd02022">
    <property type="entry name" value="DPCK"/>
    <property type="match status" value="1"/>
</dbReference>
<dbReference type="Proteomes" id="UP000650616">
    <property type="component" value="Unassembled WGS sequence"/>
</dbReference>
<organism evidence="8 9">
    <name type="scientific">Campylobacter californiensis</name>
    <dbReference type="NCBI Taxonomy" id="1032243"/>
    <lineage>
        <taxon>Bacteria</taxon>
        <taxon>Pseudomonadati</taxon>
        <taxon>Campylobacterota</taxon>
        <taxon>Epsilonproteobacteria</taxon>
        <taxon>Campylobacterales</taxon>
        <taxon>Campylobacteraceae</taxon>
        <taxon>Campylobacter</taxon>
    </lineage>
</organism>
<evidence type="ECO:0000256" key="7">
    <source>
        <dbReference type="NCBIfam" id="TIGR00152"/>
    </source>
</evidence>
<evidence type="ECO:0000256" key="6">
    <source>
        <dbReference type="HAMAP-Rule" id="MF_00376"/>
    </source>
</evidence>
<evidence type="ECO:0000256" key="4">
    <source>
        <dbReference type="ARBA" id="ARBA00022840"/>
    </source>
</evidence>
<keyword evidence="9" id="KW-1185">Reference proteome</keyword>
<dbReference type="GO" id="GO:0005524">
    <property type="term" value="F:ATP binding"/>
    <property type="evidence" value="ECO:0007669"/>
    <property type="project" value="UniProtKB-UniRule"/>
</dbReference>
<evidence type="ECO:0000256" key="5">
    <source>
        <dbReference type="ARBA" id="ARBA00022993"/>
    </source>
</evidence>
<dbReference type="PANTHER" id="PTHR10695">
    <property type="entry name" value="DEPHOSPHO-COA KINASE-RELATED"/>
    <property type="match status" value="1"/>
</dbReference>
<keyword evidence="5 6" id="KW-0173">Coenzyme A biosynthesis</keyword>
<evidence type="ECO:0000256" key="3">
    <source>
        <dbReference type="ARBA" id="ARBA00022741"/>
    </source>
</evidence>
<keyword evidence="3 6" id="KW-0547">Nucleotide-binding</keyword>
<proteinExistence type="inferred from homology"/>
<protein>
    <recommendedName>
        <fullName evidence="6 7">Dephospho-CoA kinase</fullName>
        <ecNumber evidence="6 7">2.7.1.24</ecNumber>
    </recommendedName>
    <alternativeName>
        <fullName evidence="6">Dephosphocoenzyme A kinase</fullName>
    </alternativeName>
</protein>
<dbReference type="PROSITE" id="PS51219">
    <property type="entry name" value="DPCK"/>
    <property type="match status" value="1"/>
</dbReference>